<accession>A0A2A2T4K2</accession>
<evidence type="ECO:0000313" key="4">
    <source>
        <dbReference type="Proteomes" id="UP000217780"/>
    </source>
</evidence>
<feature type="chain" id="PRO_5013308336" description="Kazal-like domain-containing protein" evidence="1">
    <location>
        <begin position="27"/>
        <end position="105"/>
    </location>
</feature>
<dbReference type="RefSeq" id="WP_095995876.1">
    <property type="nucleotide sequence ID" value="NZ_NSJC01000016.1"/>
</dbReference>
<dbReference type="PROSITE" id="PS51465">
    <property type="entry name" value="KAZAL_2"/>
    <property type="match status" value="1"/>
</dbReference>
<reference evidence="3 4" key="1">
    <citation type="submission" date="2017-08" db="EMBL/GenBank/DDBJ databases">
        <title>WGS of Clinical strains of the CDC Group NO-1 linked to zoonotic infections in humans.</title>
        <authorList>
            <person name="Bernier A.-M."/>
            <person name="Bernard K."/>
        </authorList>
    </citation>
    <scope>NUCLEOTIDE SEQUENCE [LARGE SCALE GENOMIC DNA]</scope>
    <source>
        <strain evidence="3 4">NML91-0035</strain>
    </source>
</reference>
<dbReference type="Gene3D" id="3.30.60.30">
    <property type="match status" value="1"/>
</dbReference>
<evidence type="ECO:0000313" key="3">
    <source>
        <dbReference type="EMBL" id="PAX16377.1"/>
    </source>
</evidence>
<comment type="caution">
    <text evidence="3">The sequence shown here is derived from an EMBL/GenBank/DDBJ whole genome shotgun (WGS) entry which is preliminary data.</text>
</comment>
<dbReference type="Proteomes" id="UP000217780">
    <property type="component" value="Unassembled WGS sequence"/>
</dbReference>
<dbReference type="InterPro" id="IPR002350">
    <property type="entry name" value="Kazal_dom"/>
</dbReference>
<feature type="domain" description="Kazal-like" evidence="2">
    <location>
        <begin position="45"/>
        <end position="100"/>
    </location>
</feature>
<dbReference type="AlphaFoldDB" id="A0A2A2T4K2"/>
<dbReference type="EMBL" id="NTBI01000007">
    <property type="protein sequence ID" value="PAX16377.1"/>
    <property type="molecule type" value="Genomic_DNA"/>
</dbReference>
<evidence type="ECO:0000256" key="1">
    <source>
        <dbReference type="SAM" id="SignalP"/>
    </source>
</evidence>
<keyword evidence="1" id="KW-0732">Signal</keyword>
<sequence length="105" mass="10845">MFRSWHPCLLALGLAVAACGSPGPGASPPAAAAAVADAPLASPQHPIQGPCAHACTEQYAPVCASIEHNGRRYRQTYSNACWVCVPQGRVLAVEPGPCGQGLQRQ</sequence>
<protein>
    <recommendedName>
        <fullName evidence="2">Kazal-like domain-containing protein</fullName>
    </recommendedName>
</protein>
<proteinExistence type="predicted"/>
<evidence type="ECO:0000259" key="2">
    <source>
        <dbReference type="PROSITE" id="PS51465"/>
    </source>
</evidence>
<organism evidence="3 4">
    <name type="scientific">Vandammella animalimorsus</name>
    <dbReference type="NCBI Taxonomy" id="2029117"/>
    <lineage>
        <taxon>Bacteria</taxon>
        <taxon>Pseudomonadati</taxon>
        <taxon>Pseudomonadota</taxon>
        <taxon>Betaproteobacteria</taxon>
        <taxon>Burkholderiales</taxon>
        <taxon>Comamonadaceae</taxon>
        <taxon>Vandammella</taxon>
    </lineage>
</organism>
<name>A0A2A2T4K2_9BURK</name>
<gene>
    <name evidence="3" type="ORF">CLI92_08480</name>
</gene>
<dbReference type="GeneID" id="93874674"/>
<dbReference type="PROSITE" id="PS51257">
    <property type="entry name" value="PROKAR_LIPOPROTEIN"/>
    <property type="match status" value="1"/>
</dbReference>
<feature type="signal peptide" evidence="1">
    <location>
        <begin position="1"/>
        <end position="26"/>
    </location>
</feature>